<dbReference type="InterPro" id="IPR001792">
    <property type="entry name" value="Acylphosphatase-like_dom"/>
</dbReference>
<name>A0A7Y9JZF9_9CELL</name>
<evidence type="ECO:0000313" key="9">
    <source>
        <dbReference type="EMBL" id="GIG32902.1"/>
    </source>
</evidence>
<dbReference type="GO" id="GO:0003998">
    <property type="term" value="F:acylphosphatase activity"/>
    <property type="evidence" value="ECO:0007669"/>
    <property type="project" value="UniProtKB-EC"/>
</dbReference>
<evidence type="ECO:0000313" key="10">
    <source>
        <dbReference type="EMBL" id="NYD87891.1"/>
    </source>
</evidence>
<reference evidence="9 12" key="2">
    <citation type="submission" date="2021-01" db="EMBL/GenBank/DDBJ databases">
        <title>Whole genome shotgun sequence of Cellulomonas oligotrophica NBRC 109435.</title>
        <authorList>
            <person name="Komaki H."/>
            <person name="Tamura T."/>
        </authorList>
    </citation>
    <scope>NUCLEOTIDE SEQUENCE [LARGE SCALE GENOMIC DNA]</scope>
    <source>
        <strain evidence="9 12">NBRC 109435</strain>
    </source>
</reference>
<dbReference type="InterPro" id="IPR017968">
    <property type="entry name" value="Acylphosphatase_CS"/>
</dbReference>
<dbReference type="RefSeq" id="WP_140460199.1">
    <property type="nucleotide sequence ID" value="NZ_BAABFI010000013.1"/>
</dbReference>
<dbReference type="PROSITE" id="PS00150">
    <property type="entry name" value="ACYLPHOSPHATASE_1"/>
    <property type="match status" value="1"/>
</dbReference>
<comment type="catalytic activity">
    <reaction evidence="4 5 6">
        <text>an acyl phosphate + H2O = a carboxylate + phosphate + H(+)</text>
        <dbReference type="Rhea" id="RHEA:14965"/>
        <dbReference type="ChEBI" id="CHEBI:15377"/>
        <dbReference type="ChEBI" id="CHEBI:15378"/>
        <dbReference type="ChEBI" id="CHEBI:29067"/>
        <dbReference type="ChEBI" id="CHEBI:43474"/>
        <dbReference type="ChEBI" id="CHEBI:59918"/>
        <dbReference type="EC" id="3.6.1.7"/>
    </reaction>
</comment>
<dbReference type="Proteomes" id="UP000618382">
    <property type="component" value="Unassembled WGS sequence"/>
</dbReference>
<evidence type="ECO:0000256" key="4">
    <source>
        <dbReference type="ARBA" id="ARBA00047645"/>
    </source>
</evidence>
<protein>
    <recommendedName>
        <fullName evidence="3 5">Acylphosphatase</fullName>
        <ecNumber evidence="2 5">3.6.1.7</ecNumber>
    </recommendedName>
</protein>
<organism evidence="10 11">
    <name type="scientific">Cellulomonas oligotrophica</name>
    <dbReference type="NCBI Taxonomy" id="931536"/>
    <lineage>
        <taxon>Bacteria</taxon>
        <taxon>Bacillati</taxon>
        <taxon>Actinomycetota</taxon>
        <taxon>Actinomycetes</taxon>
        <taxon>Micrococcales</taxon>
        <taxon>Cellulomonadaceae</taxon>
        <taxon>Cellulomonas</taxon>
    </lineage>
</organism>
<comment type="caution">
    <text evidence="10">The sequence shown here is derived from an EMBL/GenBank/DDBJ whole genome shotgun (WGS) entry which is preliminary data.</text>
</comment>
<keyword evidence="12" id="KW-1185">Reference proteome</keyword>
<gene>
    <name evidence="10" type="ORF">BKA21_003440</name>
    <name evidence="9" type="ORF">Col01nite_20610</name>
</gene>
<feature type="active site" evidence="5">
    <location>
        <position position="18"/>
    </location>
</feature>
<accession>A0A7Y9JZF9</accession>
<evidence type="ECO:0000256" key="7">
    <source>
        <dbReference type="RuleBase" id="RU004168"/>
    </source>
</evidence>
<dbReference type="PANTHER" id="PTHR47268:SF4">
    <property type="entry name" value="ACYLPHOSPHATASE"/>
    <property type="match status" value="1"/>
</dbReference>
<evidence type="ECO:0000256" key="6">
    <source>
        <dbReference type="RuleBase" id="RU000553"/>
    </source>
</evidence>
<dbReference type="EMBL" id="JACCBK010000001">
    <property type="protein sequence ID" value="NYD87891.1"/>
    <property type="molecule type" value="Genomic_DNA"/>
</dbReference>
<keyword evidence="5 6" id="KW-0378">Hydrolase</keyword>
<proteinExistence type="inferred from homology"/>
<evidence type="ECO:0000256" key="5">
    <source>
        <dbReference type="PROSITE-ProRule" id="PRU00520"/>
    </source>
</evidence>
<dbReference type="EMBL" id="BONN01000005">
    <property type="protein sequence ID" value="GIG32902.1"/>
    <property type="molecule type" value="Genomic_DNA"/>
</dbReference>
<dbReference type="PROSITE" id="PS51160">
    <property type="entry name" value="ACYLPHOSPHATASE_3"/>
    <property type="match status" value="1"/>
</dbReference>
<sequence>MIRRRAVVHGLVQGVGFRWSAAREAARLGVAGWVRNRPDGTVEAAVEGPAGDVEAMLRWLGHGPAGAVVRAVDVADEEPTGTTGFVVEP</sequence>
<dbReference type="Proteomes" id="UP000577956">
    <property type="component" value="Unassembled WGS sequence"/>
</dbReference>
<dbReference type="SUPFAM" id="SSF54975">
    <property type="entry name" value="Acylphosphatase/BLUF domain-like"/>
    <property type="match status" value="1"/>
</dbReference>
<dbReference type="InterPro" id="IPR020456">
    <property type="entry name" value="Acylphosphatase"/>
</dbReference>
<evidence type="ECO:0000256" key="3">
    <source>
        <dbReference type="ARBA" id="ARBA00015991"/>
    </source>
</evidence>
<dbReference type="InterPro" id="IPR036046">
    <property type="entry name" value="Acylphosphatase-like_dom_sf"/>
</dbReference>
<evidence type="ECO:0000256" key="2">
    <source>
        <dbReference type="ARBA" id="ARBA00012150"/>
    </source>
</evidence>
<dbReference type="PRINTS" id="PR00112">
    <property type="entry name" value="ACYLPHPHTASE"/>
</dbReference>
<dbReference type="Gene3D" id="3.30.70.100">
    <property type="match status" value="1"/>
</dbReference>
<dbReference type="Pfam" id="PF00708">
    <property type="entry name" value="Acylphosphatase"/>
    <property type="match status" value="1"/>
</dbReference>
<reference evidence="10 11" key="1">
    <citation type="submission" date="2020-07" db="EMBL/GenBank/DDBJ databases">
        <title>Sequencing the genomes of 1000 actinobacteria strains.</title>
        <authorList>
            <person name="Klenk H.-P."/>
        </authorList>
    </citation>
    <scope>NUCLEOTIDE SEQUENCE [LARGE SCALE GENOMIC DNA]</scope>
    <source>
        <strain evidence="10 11">DSM 24482</strain>
    </source>
</reference>
<dbReference type="AlphaFoldDB" id="A0A7Y9JZF9"/>
<dbReference type="PANTHER" id="PTHR47268">
    <property type="entry name" value="ACYLPHOSPHATASE"/>
    <property type="match status" value="1"/>
</dbReference>
<comment type="similarity">
    <text evidence="1 7">Belongs to the acylphosphatase family.</text>
</comment>
<evidence type="ECO:0000313" key="11">
    <source>
        <dbReference type="Proteomes" id="UP000577956"/>
    </source>
</evidence>
<dbReference type="PROSITE" id="PS00151">
    <property type="entry name" value="ACYLPHOSPHATASE_2"/>
    <property type="match status" value="1"/>
</dbReference>
<evidence type="ECO:0000256" key="1">
    <source>
        <dbReference type="ARBA" id="ARBA00005614"/>
    </source>
</evidence>
<feature type="active site" evidence="5">
    <location>
        <position position="36"/>
    </location>
</feature>
<evidence type="ECO:0000313" key="12">
    <source>
        <dbReference type="Proteomes" id="UP000618382"/>
    </source>
</evidence>
<feature type="domain" description="Acylphosphatase-like" evidence="8">
    <location>
        <begin position="3"/>
        <end position="89"/>
    </location>
</feature>
<evidence type="ECO:0000259" key="8">
    <source>
        <dbReference type="PROSITE" id="PS51160"/>
    </source>
</evidence>
<dbReference type="EC" id="3.6.1.7" evidence="2 5"/>